<dbReference type="InterPro" id="IPR018584">
    <property type="entry name" value="GT87"/>
</dbReference>
<evidence type="ECO:0000256" key="4">
    <source>
        <dbReference type="ARBA" id="ARBA00022692"/>
    </source>
</evidence>
<evidence type="ECO:0000313" key="10">
    <source>
        <dbReference type="Proteomes" id="UP001162881"/>
    </source>
</evidence>
<sequence length="391" mass="41326">MGPARALAYLRVFAVVNLASLLWLLIGSHGGIDRNGFLVGTDFLSFWTTGRMLHGHHDPYDLAAHIAAQRAFFAPPDGFTAFFYPPVFLPLCWLLGWPGYFAALGGWLAITGSICFAALQAWWRRAGLGRHAALAALAFPPVVIVCTHGQSAFLVAGLLALGLILVPERKAIAGILLGLATIKPQFGLLVPIALLASREGQVIGFAVLGALALCALTTLAFGAMVWPHWLTLSDEARTVLDAGAVGYAKMASPFAAMRLLGASLGLAYGIQAIVSLAVAGAVGWTAWRGGYTQGLAALVLAGAPLATPFVFDYDLVLLGFPLVWLVGQGLARGWADWEKPGVAMAFAVPAFARGLAMHLPVPLLAPVLMGLFALVWRRALSQIPRSQMQGT</sequence>
<evidence type="ECO:0000256" key="5">
    <source>
        <dbReference type="ARBA" id="ARBA00022989"/>
    </source>
</evidence>
<name>A0ABT0BAH4_9SPHN</name>
<feature type="transmembrane region" description="Helical" evidence="8">
    <location>
        <begin position="266"/>
        <end position="287"/>
    </location>
</feature>
<keyword evidence="5 8" id="KW-1133">Transmembrane helix</keyword>
<dbReference type="RefSeq" id="WP_244017203.1">
    <property type="nucleotide sequence ID" value="NZ_JALHLF010000008.1"/>
</dbReference>
<gene>
    <name evidence="9" type="ORF">MTR62_04040</name>
</gene>
<evidence type="ECO:0000313" key="9">
    <source>
        <dbReference type="EMBL" id="MCJ2181875.1"/>
    </source>
</evidence>
<feature type="transmembrane region" description="Helical" evidence="8">
    <location>
        <begin position="294"/>
        <end position="311"/>
    </location>
</feature>
<comment type="caution">
    <text evidence="9">The sequence shown here is derived from an EMBL/GenBank/DDBJ whole genome shotgun (WGS) entry which is preliminary data.</text>
</comment>
<keyword evidence="3" id="KW-0808">Transferase</keyword>
<feature type="transmembrane region" description="Helical" evidence="8">
    <location>
        <begin position="355"/>
        <end position="376"/>
    </location>
</feature>
<feature type="transmembrane region" description="Helical" evidence="8">
    <location>
        <begin position="6"/>
        <end position="26"/>
    </location>
</feature>
<evidence type="ECO:0000256" key="2">
    <source>
        <dbReference type="ARBA" id="ARBA00022475"/>
    </source>
</evidence>
<reference evidence="9" key="1">
    <citation type="submission" date="2022-03" db="EMBL/GenBank/DDBJ databases">
        <title>Identification of a novel bacterium isolated from mangrove sediments.</title>
        <authorList>
            <person name="Pan X."/>
        </authorList>
    </citation>
    <scope>NUCLEOTIDE SEQUENCE</scope>
    <source>
        <strain evidence="9">B1949</strain>
    </source>
</reference>
<comment type="subcellular location">
    <subcellularLocation>
        <location evidence="1">Cell membrane</location>
        <topology evidence="1">Multi-pass membrane protein</topology>
    </subcellularLocation>
</comment>
<feature type="transmembrane region" description="Helical" evidence="8">
    <location>
        <begin position="135"/>
        <end position="165"/>
    </location>
</feature>
<evidence type="ECO:0000256" key="7">
    <source>
        <dbReference type="ARBA" id="ARBA00024033"/>
    </source>
</evidence>
<keyword evidence="10" id="KW-1185">Reference proteome</keyword>
<evidence type="ECO:0000256" key="6">
    <source>
        <dbReference type="ARBA" id="ARBA00023136"/>
    </source>
</evidence>
<keyword evidence="6 8" id="KW-0472">Membrane</keyword>
<keyword evidence="2" id="KW-1003">Cell membrane</keyword>
<proteinExistence type="inferred from homology"/>
<keyword evidence="4 8" id="KW-0812">Transmembrane</keyword>
<feature type="transmembrane region" description="Helical" evidence="8">
    <location>
        <begin position="171"/>
        <end position="195"/>
    </location>
</feature>
<protein>
    <submittedName>
        <fullName evidence="9">DUF2029 domain-containing protein</fullName>
    </submittedName>
</protein>
<dbReference type="Proteomes" id="UP001162881">
    <property type="component" value="Unassembled WGS sequence"/>
</dbReference>
<evidence type="ECO:0000256" key="3">
    <source>
        <dbReference type="ARBA" id="ARBA00022679"/>
    </source>
</evidence>
<dbReference type="EMBL" id="JALHLF010000008">
    <property type="protein sequence ID" value="MCJ2181875.1"/>
    <property type="molecule type" value="Genomic_DNA"/>
</dbReference>
<organism evidence="9 10">
    <name type="scientific">Novosphingobium organovorum</name>
    <dbReference type="NCBI Taxonomy" id="2930092"/>
    <lineage>
        <taxon>Bacteria</taxon>
        <taxon>Pseudomonadati</taxon>
        <taxon>Pseudomonadota</taxon>
        <taxon>Alphaproteobacteria</taxon>
        <taxon>Sphingomonadales</taxon>
        <taxon>Sphingomonadaceae</taxon>
        <taxon>Novosphingobium</taxon>
    </lineage>
</organism>
<feature type="transmembrane region" description="Helical" evidence="8">
    <location>
        <begin position="102"/>
        <end position="123"/>
    </location>
</feature>
<comment type="similarity">
    <text evidence="7">Belongs to the glycosyltransferase 87 family.</text>
</comment>
<evidence type="ECO:0000256" key="8">
    <source>
        <dbReference type="SAM" id="Phobius"/>
    </source>
</evidence>
<dbReference type="Pfam" id="PF09594">
    <property type="entry name" value="GT87"/>
    <property type="match status" value="1"/>
</dbReference>
<accession>A0ABT0BAH4</accession>
<evidence type="ECO:0000256" key="1">
    <source>
        <dbReference type="ARBA" id="ARBA00004651"/>
    </source>
</evidence>
<feature type="transmembrane region" description="Helical" evidence="8">
    <location>
        <begin position="202"/>
        <end position="226"/>
    </location>
</feature>